<dbReference type="PANTHER" id="PTHR32518">
    <property type="match status" value="1"/>
</dbReference>
<sequence length="885" mass="103535">MKLYFSVDYHTVWGQVVCVSGSLPELHEIEMQYADNGRWEAEVDVPDNVEVFTYSYCVRSNNKSVIHEWGRPRTFTANEKTVIYHLHDQWMGMPYDSSFFSSAFTKAFFVHEQPKEESSKSYVSALTLKVFAPEITPGKALAVVGNQAVTGNWNIEKSRVLSSAHFPEWEITLDLSKCKSPFEYKFVVVDAKQMKALQWENGDNRQIDLLPKKGEHIIVTNGVFRGNSPSWRAAGVAIPVFSLRTEHSFGIGDFGDLKKIVDWAAKTGQRVVQVLPVNDTTMTHTWTDSYPYNANSIFALHPLYLDVNVFAPFKTDKANKRFETLQKQLNALYEVDYEAVSAAKWEFYSIAYKEKGKQVFETDDYKQFFEDNNEWLVPYAAFCYLRDTYKTVDFHQWGEYAVYDREKIETLCDLHGKHYDAIAIYYFLQYFLDKQLSEASHYARTKGVVLKGDLAIGISPNSADAWTDPHLFNLDAQTGAPPDDFSFTGQNWGFPTYNWERMRADGFRWWRRRFTKMADYFDAYRIDHLLGFFRIWEIPMNAVQGLLGHFSPALPMSHEELQANGFWVDENYHLKPYIRSYQLHEMFGDSTEKVIQQFLNDKGNGVFELKPEFDTQRKIEYFFNETNGDVNIRDGLYALVADVLFVRDKKEPDKFHPRITAQYTYSFRALSDSDKYTFNRIYDHFYYQRHNYFWSEQALQKLPDLIASTDMLVCAEDLGMIPACVPYVMHQLQMLSLEIQRMPKDPTLTFADTRNYPYLSVCTTSTHDMSTLRGWWEEDGVVRQRYYNEVLGQWGEAPFYAEPWICKAILRNHLWAPSMLAIFPLQDWLSLDGTLRRVHPQEERINVPSNPRHYWRYRMHLTLEQLLESDTLNDQIRTMIFETGR</sequence>
<dbReference type="SMART" id="SM01065">
    <property type="entry name" value="CBM_2"/>
    <property type="match status" value="2"/>
</dbReference>
<evidence type="ECO:0000259" key="15">
    <source>
        <dbReference type="PROSITE" id="PS51166"/>
    </source>
</evidence>
<dbReference type="InterPro" id="IPR003385">
    <property type="entry name" value="Glyco_hydro_77"/>
</dbReference>
<comment type="caution">
    <text evidence="16">The sequence shown here is derived from an EMBL/GenBank/DDBJ whole genome shotgun (WGS) entry which is preliminary data.</text>
</comment>
<dbReference type="EMBL" id="JACHYB010000001">
    <property type="protein sequence ID" value="MBB3187069.1"/>
    <property type="molecule type" value="Genomic_DNA"/>
</dbReference>
<dbReference type="GO" id="GO:0004134">
    <property type="term" value="F:4-alpha-glucanotransferase activity"/>
    <property type="evidence" value="ECO:0007669"/>
    <property type="project" value="UniProtKB-EC"/>
</dbReference>
<evidence type="ECO:0000256" key="13">
    <source>
        <dbReference type="ARBA" id="ARBA00031423"/>
    </source>
</evidence>
<evidence type="ECO:0000256" key="11">
    <source>
        <dbReference type="ARBA" id="ARBA00022807"/>
    </source>
</evidence>
<dbReference type="Gene3D" id="3.20.20.80">
    <property type="entry name" value="Glycosidases"/>
    <property type="match status" value="2"/>
</dbReference>
<keyword evidence="7" id="KW-0963">Cytoplasm</keyword>
<evidence type="ECO:0000256" key="1">
    <source>
        <dbReference type="ARBA" id="ARBA00000439"/>
    </source>
</evidence>
<comment type="subcellular location">
    <subcellularLocation>
        <location evidence="2">Cytoplasm</location>
    </subcellularLocation>
</comment>
<comment type="similarity">
    <text evidence="4">Belongs to the peptidase C25 family.</text>
</comment>
<evidence type="ECO:0000313" key="16">
    <source>
        <dbReference type="EMBL" id="MBB3187069.1"/>
    </source>
</evidence>
<protein>
    <recommendedName>
        <fullName evidence="6">4-alpha-glucanotransferase</fullName>
        <ecNumber evidence="5">2.4.1.25</ecNumber>
    </recommendedName>
    <alternativeName>
        <fullName evidence="13">Amylomaltase</fullName>
    </alternativeName>
    <alternativeName>
        <fullName evidence="14">Disproportionating enzyme</fullName>
    </alternativeName>
</protein>
<gene>
    <name evidence="16" type="ORF">FHX64_001232</name>
</gene>
<keyword evidence="10 16" id="KW-0808">Transferase</keyword>
<dbReference type="GO" id="GO:0006508">
    <property type="term" value="P:proteolysis"/>
    <property type="evidence" value="ECO:0007669"/>
    <property type="project" value="UniProtKB-KW"/>
</dbReference>
<evidence type="ECO:0000256" key="4">
    <source>
        <dbReference type="ARBA" id="ARBA00006067"/>
    </source>
</evidence>
<dbReference type="RefSeq" id="WP_183412882.1">
    <property type="nucleotide sequence ID" value="NZ_JACHYB010000001.1"/>
</dbReference>
<name>A0A7W5H1Y4_9PORP</name>
<dbReference type="InterPro" id="IPR013783">
    <property type="entry name" value="Ig-like_fold"/>
</dbReference>
<evidence type="ECO:0000256" key="3">
    <source>
        <dbReference type="ARBA" id="ARBA00005684"/>
    </source>
</evidence>
<dbReference type="EC" id="2.4.1.25" evidence="5"/>
<dbReference type="SUPFAM" id="SSF51445">
    <property type="entry name" value="(Trans)glycosidases"/>
    <property type="match status" value="1"/>
</dbReference>
<feature type="domain" description="CBM20" evidence="15">
    <location>
        <begin position="118"/>
        <end position="233"/>
    </location>
</feature>
<dbReference type="Proteomes" id="UP000544222">
    <property type="component" value="Unassembled WGS sequence"/>
</dbReference>
<dbReference type="GO" id="GO:0008234">
    <property type="term" value="F:cysteine-type peptidase activity"/>
    <property type="evidence" value="ECO:0007669"/>
    <property type="project" value="UniProtKB-KW"/>
</dbReference>
<evidence type="ECO:0000256" key="5">
    <source>
        <dbReference type="ARBA" id="ARBA00012560"/>
    </source>
</evidence>
<evidence type="ECO:0000256" key="2">
    <source>
        <dbReference type="ARBA" id="ARBA00004496"/>
    </source>
</evidence>
<evidence type="ECO:0000256" key="6">
    <source>
        <dbReference type="ARBA" id="ARBA00020295"/>
    </source>
</evidence>
<dbReference type="GO" id="GO:0005737">
    <property type="term" value="C:cytoplasm"/>
    <property type="evidence" value="ECO:0007669"/>
    <property type="project" value="UniProtKB-SubCell"/>
</dbReference>
<evidence type="ECO:0000256" key="8">
    <source>
        <dbReference type="ARBA" id="ARBA00022670"/>
    </source>
</evidence>
<dbReference type="PROSITE" id="PS51166">
    <property type="entry name" value="CBM20"/>
    <property type="match status" value="1"/>
</dbReference>
<evidence type="ECO:0000256" key="7">
    <source>
        <dbReference type="ARBA" id="ARBA00022490"/>
    </source>
</evidence>
<keyword evidence="11" id="KW-0378">Hydrolase</keyword>
<dbReference type="SUPFAM" id="SSF49452">
    <property type="entry name" value="Starch-binding domain-like"/>
    <property type="match status" value="2"/>
</dbReference>
<evidence type="ECO:0000256" key="12">
    <source>
        <dbReference type="ARBA" id="ARBA00023277"/>
    </source>
</evidence>
<evidence type="ECO:0000256" key="9">
    <source>
        <dbReference type="ARBA" id="ARBA00022676"/>
    </source>
</evidence>
<comment type="similarity">
    <text evidence="3">Belongs to the disproportionating enzyme family.</text>
</comment>
<reference evidence="16 17" key="1">
    <citation type="submission" date="2020-08" db="EMBL/GenBank/DDBJ databases">
        <title>Genomic Encyclopedia of Type Strains, Phase IV (KMG-IV): sequencing the most valuable type-strain genomes for metagenomic binning, comparative biology and taxonomic classification.</title>
        <authorList>
            <person name="Goeker M."/>
        </authorList>
    </citation>
    <scope>NUCLEOTIDE SEQUENCE [LARGE SCALE GENOMIC DNA]</scope>
    <source>
        <strain evidence="16 17">DSM 27471</strain>
    </source>
</reference>
<dbReference type="InterPro" id="IPR002044">
    <property type="entry name" value="CBM20"/>
</dbReference>
<dbReference type="PANTHER" id="PTHR32518:SF3">
    <property type="entry name" value="4-ALPHA-GLUCANOTRANSFERASE"/>
    <property type="match status" value="1"/>
</dbReference>
<accession>A0A7W5H1Y4</accession>
<comment type="catalytic activity">
    <reaction evidence="1">
        <text>Transfers a segment of a (1-&gt;4)-alpha-D-glucan to a new position in an acceptor, which may be glucose or a (1-&gt;4)-alpha-D-glucan.</text>
        <dbReference type="EC" id="2.4.1.25"/>
    </reaction>
</comment>
<proteinExistence type="inferred from homology"/>
<keyword evidence="9 16" id="KW-0328">Glycosyltransferase</keyword>
<keyword evidence="11" id="KW-0788">Thiol protease</keyword>
<dbReference type="GO" id="GO:2001070">
    <property type="term" value="F:starch binding"/>
    <property type="evidence" value="ECO:0007669"/>
    <property type="project" value="InterPro"/>
</dbReference>
<evidence type="ECO:0000256" key="10">
    <source>
        <dbReference type="ARBA" id="ARBA00022679"/>
    </source>
</evidence>
<dbReference type="Gene3D" id="2.60.40.10">
    <property type="entry name" value="Immunoglobulins"/>
    <property type="match status" value="2"/>
</dbReference>
<organism evidence="16 17">
    <name type="scientific">Microbacter margulisiae</name>
    <dbReference type="NCBI Taxonomy" id="1350067"/>
    <lineage>
        <taxon>Bacteria</taxon>
        <taxon>Pseudomonadati</taxon>
        <taxon>Bacteroidota</taxon>
        <taxon>Bacteroidia</taxon>
        <taxon>Bacteroidales</taxon>
        <taxon>Porphyromonadaceae</taxon>
        <taxon>Microbacter</taxon>
    </lineage>
</organism>
<dbReference type="InterPro" id="IPR013784">
    <property type="entry name" value="Carb-bd-like_fold"/>
</dbReference>
<dbReference type="Pfam" id="PF00686">
    <property type="entry name" value="CBM_20"/>
    <property type="match status" value="2"/>
</dbReference>
<evidence type="ECO:0000256" key="14">
    <source>
        <dbReference type="ARBA" id="ARBA00031501"/>
    </source>
</evidence>
<dbReference type="GO" id="GO:0005975">
    <property type="term" value="P:carbohydrate metabolic process"/>
    <property type="evidence" value="ECO:0007669"/>
    <property type="project" value="InterPro"/>
</dbReference>
<dbReference type="AlphaFoldDB" id="A0A7W5H1Y4"/>
<evidence type="ECO:0000313" key="17">
    <source>
        <dbReference type="Proteomes" id="UP000544222"/>
    </source>
</evidence>
<dbReference type="InterPro" id="IPR017853">
    <property type="entry name" value="GH"/>
</dbReference>
<keyword evidence="12" id="KW-0119">Carbohydrate metabolism</keyword>
<keyword evidence="17" id="KW-1185">Reference proteome</keyword>
<keyword evidence="8" id="KW-0645">Protease</keyword>
<dbReference type="Pfam" id="PF02446">
    <property type="entry name" value="Glyco_hydro_77"/>
    <property type="match status" value="1"/>
</dbReference>